<organism evidence="1 2">
    <name type="scientific">Diaporthe vaccinii</name>
    <dbReference type="NCBI Taxonomy" id="105482"/>
    <lineage>
        <taxon>Eukaryota</taxon>
        <taxon>Fungi</taxon>
        <taxon>Dikarya</taxon>
        <taxon>Ascomycota</taxon>
        <taxon>Pezizomycotina</taxon>
        <taxon>Sordariomycetes</taxon>
        <taxon>Sordariomycetidae</taxon>
        <taxon>Diaporthales</taxon>
        <taxon>Diaporthaceae</taxon>
        <taxon>Diaporthe</taxon>
        <taxon>Diaporthe eres species complex</taxon>
    </lineage>
</organism>
<reference evidence="1 2" key="1">
    <citation type="submission" date="2024-03" db="EMBL/GenBank/DDBJ databases">
        <title>A high-quality draft genome sequence of Diaporthe vaccinii, a causative agent of upright dieback and viscid rot disease in cranberry plants.</title>
        <authorList>
            <person name="Sarrasin M."/>
            <person name="Lang B.F."/>
            <person name="Burger G."/>
        </authorList>
    </citation>
    <scope>NUCLEOTIDE SEQUENCE [LARGE SCALE GENOMIC DNA]</scope>
    <source>
        <strain evidence="1 2">IS7</strain>
    </source>
</reference>
<accession>A0ABR4E1T1</accession>
<comment type="caution">
    <text evidence="1">The sequence shown here is derived from an EMBL/GenBank/DDBJ whole genome shotgun (WGS) entry which is preliminary data.</text>
</comment>
<sequence>MCSVMSYMLKPQTRVKSVVGKERGEGGCLQDGIIASKLGKWQPVCPIILQGGKRLTGLQRCSGGGLSIS</sequence>
<gene>
    <name evidence="1" type="ORF">FJTKL_00930</name>
</gene>
<feature type="non-terminal residue" evidence="1">
    <location>
        <position position="69"/>
    </location>
</feature>
<keyword evidence="2" id="KW-1185">Reference proteome</keyword>
<proteinExistence type="predicted"/>
<evidence type="ECO:0000313" key="1">
    <source>
        <dbReference type="EMBL" id="KAL2276393.1"/>
    </source>
</evidence>
<protein>
    <submittedName>
        <fullName evidence="1">Uncharacterized protein</fullName>
    </submittedName>
</protein>
<name>A0ABR4E1T1_9PEZI</name>
<evidence type="ECO:0000313" key="2">
    <source>
        <dbReference type="Proteomes" id="UP001600888"/>
    </source>
</evidence>
<dbReference type="EMBL" id="JBAWTH010000116">
    <property type="protein sequence ID" value="KAL2276393.1"/>
    <property type="molecule type" value="Genomic_DNA"/>
</dbReference>
<dbReference type="Proteomes" id="UP001600888">
    <property type="component" value="Unassembled WGS sequence"/>
</dbReference>